<organism evidence="3 4">
    <name type="scientific">Actinomadura litoris</name>
    <dbReference type="NCBI Taxonomy" id="2678616"/>
    <lineage>
        <taxon>Bacteria</taxon>
        <taxon>Bacillati</taxon>
        <taxon>Actinomycetota</taxon>
        <taxon>Actinomycetes</taxon>
        <taxon>Streptosporangiales</taxon>
        <taxon>Thermomonosporaceae</taxon>
        <taxon>Actinomadura</taxon>
    </lineage>
</organism>
<feature type="domain" description="Histidine kinase/HSP90-like ATPase" evidence="2">
    <location>
        <begin position="29"/>
        <end position="132"/>
    </location>
</feature>
<dbReference type="AlphaFoldDB" id="A0A7K1KT69"/>
<evidence type="ECO:0000256" key="1">
    <source>
        <dbReference type="ARBA" id="ARBA00022527"/>
    </source>
</evidence>
<dbReference type="PANTHER" id="PTHR35526:SF3">
    <property type="entry name" value="ANTI-SIGMA-F FACTOR RSBW"/>
    <property type="match status" value="1"/>
</dbReference>
<keyword evidence="3" id="KW-0547">Nucleotide-binding</keyword>
<evidence type="ECO:0000313" key="3">
    <source>
        <dbReference type="EMBL" id="MUN35369.1"/>
    </source>
</evidence>
<dbReference type="Gene3D" id="3.30.565.10">
    <property type="entry name" value="Histidine kinase-like ATPase, C-terminal domain"/>
    <property type="match status" value="1"/>
</dbReference>
<keyword evidence="1" id="KW-0723">Serine/threonine-protein kinase</keyword>
<dbReference type="PANTHER" id="PTHR35526">
    <property type="entry name" value="ANTI-SIGMA-F FACTOR RSBW-RELATED"/>
    <property type="match status" value="1"/>
</dbReference>
<sequence length="163" mass="17354">MEKLSRSRASALAWMSGAEPMRWRRAYPGRADQVHVARNFVTALCEGTGREADVAAVVSELAANAIRHSRSGGEPGWFGMEVMLDEIAYVGVTDLGGGCVPTIRSETPNCEPRVSGYGLLTVSKLASAIGVYGSPTDGFTVWAELALCRPIQAAPQQSRLLAS</sequence>
<dbReference type="Proteomes" id="UP000432015">
    <property type="component" value="Unassembled WGS sequence"/>
</dbReference>
<dbReference type="InterPro" id="IPR050267">
    <property type="entry name" value="Anti-sigma-factor_SerPK"/>
</dbReference>
<evidence type="ECO:0000313" key="4">
    <source>
        <dbReference type="Proteomes" id="UP000432015"/>
    </source>
</evidence>
<protein>
    <submittedName>
        <fullName evidence="3">ATP-binding protein</fullName>
    </submittedName>
</protein>
<comment type="caution">
    <text evidence="3">The sequence shown here is derived from an EMBL/GenBank/DDBJ whole genome shotgun (WGS) entry which is preliminary data.</text>
</comment>
<dbReference type="GO" id="GO:0005524">
    <property type="term" value="F:ATP binding"/>
    <property type="evidence" value="ECO:0007669"/>
    <property type="project" value="UniProtKB-KW"/>
</dbReference>
<keyword evidence="1" id="KW-0808">Transferase</keyword>
<dbReference type="EMBL" id="WOFH01000001">
    <property type="protein sequence ID" value="MUN35369.1"/>
    <property type="molecule type" value="Genomic_DNA"/>
</dbReference>
<keyword evidence="1" id="KW-0418">Kinase</keyword>
<dbReference type="SUPFAM" id="SSF55874">
    <property type="entry name" value="ATPase domain of HSP90 chaperone/DNA topoisomerase II/histidine kinase"/>
    <property type="match status" value="1"/>
</dbReference>
<gene>
    <name evidence="3" type="ORF">GNZ18_01950</name>
</gene>
<evidence type="ECO:0000259" key="2">
    <source>
        <dbReference type="Pfam" id="PF13581"/>
    </source>
</evidence>
<dbReference type="RefSeq" id="WP_156214324.1">
    <property type="nucleotide sequence ID" value="NZ_WOFH01000001.1"/>
</dbReference>
<dbReference type="Pfam" id="PF13581">
    <property type="entry name" value="HATPase_c_2"/>
    <property type="match status" value="1"/>
</dbReference>
<dbReference type="InterPro" id="IPR003594">
    <property type="entry name" value="HATPase_dom"/>
</dbReference>
<name>A0A7K1KT69_9ACTN</name>
<proteinExistence type="predicted"/>
<reference evidence="3 4" key="1">
    <citation type="submission" date="2019-11" db="EMBL/GenBank/DDBJ databases">
        <authorList>
            <person name="Cao P."/>
        </authorList>
    </citation>
    <scope>NUCLEOTIDE SEQUENCE [LARGE SCALE GENOMIC DNA]</scope>
    <source>
        <strain evidence="3 4">NEAU-AAG5</strain>
    </source>
</reference>
<accession>A0A7K1KT69</accession>
<dbReference type="CDD" id="cd16936">
    <property type="entry name" value="HATPase_RsbW-like"/>
    <property type="match status" value="1"/>
</dbReference>
<keyword evidence="4" id="KW-1185">Reference proteome</keyword>
<keyword evidence="3" id="KW-0067">ATP-binding</keyword>
<dbReference type="InterPro" id="IPR036890">
    <property type="entry name" value="HATPase_C_sf"/>
</dbReference>